<reference evidence="1" key="1">
    <citation type="submission" date="2020-09" db="EMBL/GenBank/DDBJ databases">
        <title>A novel bacterium of genus Hazenella, isolated from South China Sea.</title>
        <authorList>
            <person name="Huang H."/>
            <person name="Mo K."/>
            <person name="Hu Y."/>
        </authorList>
    </citation>
    <scope>NUCLEOTIDE SEQUENCE</scope>
    <source>
        <strain evidence="1">IB182357</strain>
    </source>
</reference>
<gene>
    <name evidence="1" type="ORF">IC620_10235</name>
</gene>
<dbReference type="AlphaFoldDB" id="A0A926RUS3"/>
<keyword evidence="2" id="KW-1185">Reference proteome</keyword>
<organism evidence="1 2">
    <name type="scientific">Polycladospora coralii</name>
    <dbReference type="NCBI Taxonomy" id="2771432"/>
    <lineage>
        <taxon>Bacteria</taxon>
        <taxon>Bacillati</taxon>
        <taxon>Bacillota</taxon>
        <taxon>Bacilli</taxon>
        <taxon>Bacillales</taxon>
        <taxon>Thermoactinomycetaceae</taxon>
        <taxon>Polycladospora</taxon>
    </lineage>
</organism>
<accession>A0A926RUS3</accession>
<dbReference type="EMBL" id="JACXAH010000013">
    <property type="protein sequence ID" value="MBD1372734.1"/>
    <property type="molecule type" value="Genomic_DNA"/>
</dbReference>
<evidence type="ECO:0000313" key="1">
    <source>
        <dbReference type="EMBL" id="MBD1372734.1"/>
    </source>
</evidence>
<proteinExistence type="predicted"/>
<evidence type="ECO:0000313" key="2">
    <source>
        <dbReference type="Proteomes" id="UP000661691"/>
    </source>
</evidence>
<dbReference type="RefSeq" id="WP_191140315.1">
    <property type="nucleotide sequence ID" value="NZ_JACXAG020000005.1"/>
</dbReference>
<comment type="caution">
    <text evidence="1">The sequence shown here is derived from an EMBL/GenBank/DDBJ whole genome shotgun (WGS) entry which is preliminary data.</text>
</comment>
<name>A0A926RUS3_9BACL</name>
<dbReference type="Proteomes" id="UP000661691">
    <property type="component" value="Unassembled WGS sequence"/>
</dbReference>
<protein>
    <submittedName>
        <fullName evidence="1">Uncharacterized protein</fullName>
    </submittedName>
</protein>
<sequence length="277" mass="31973">MFHSSKRNLTLIVMFLSICLVYFIQQYDLSSVFSQKEDNLNIQMVKNEGNYESYIGSNPIDFFVLNLAFNHDSSLNITTENTVIELLPKTNIVDLSKFRIKENPPQREMSQKALYIDLQSRMVGTHTFNKIKIKTNGLEKVLDLGELNVHIRKGEFSNLLVMSKEIGIFPVSQPLNLSVKNSNEHAVIIKDIVLNSHYIDFEKKDIQVVKNDQIQQMSEQGFKLEPDQTVDLSVNWKVNFPSNQKMNIEARPIVVSEYNNEEQYAGIANMVFRNDFK</sequence>